<organism evidence="1 2">
    <name type="scientific">Gigaspora margarita</name>
    <dbReference type="NCBI Taxonomy" id="4874"/>
    <lineage>
        <taxon>Eukaryota</taxon>
        <taxon>Fungi</taxon>
        <taxon>Fungi incertae sedis</taxon>
        <taxon>Mucoromycota</taxon>
        <taxon>Glomeromycotina</taxon>
        <taxon>Glomeromycetes</taxon>
        <taxon>Diversisporales</taxon>
        <taxon>Gigasporaceae</taxon>
        <taxon>Gigaspora</taxon>
    </lineage>
</organism>
<comment type="caution">
    <text evidence="1">The sequence shown here is derived from an EMBL/GenBank/DDBJ whole genome shotgun (WGS) entry which is preliminary data.</text>
</comment>
<sequence length="48" mass="5496">GIFWPIKKRYGVSAIAPNYIVELRSFNDSSQSVHNKLLKWMEAGVEES</sequence>
<proteinExistence type="predicted"/>
<protein>
    <submittedName>
        <fullName evidence="1">40874_t:CDS:1</fullName>
    </submittedName>
</protein>
<accession>A0ABN7UQ93</accession>
<keyword evidence="2" id="KW-1185">Reference proteome</keyword>
<dbReference type="Proteomes" id="UP000789901">
    <property type="component" value="Unassembled WGS sequence"/>
</dbReference>
<dbReference type="EMBL" id="CAJVQB010005018">
    <property type="protein sequence ID" value="CAG8651277.1"/>
    <property type="molecule type" value="Genomic_DNA"/>
</dbReference>
<evidence type="ECO:0000313" key="2">
    <source>
        <dbReference type="Proteomes" id="UP000789901"/>
    </source>
</evidence>
<reference evidence="1 2" key="1">
    <citation type="submission" date="2021-06" db="EMBL/GenBank/DDBJ databases">
        <authorList>
            <person name="Kallberg Y."/>
            <person name="Tangrot J."/>
            <person name="Rosling A."/>
        </authorList>
    </citation>
    <scope>NUCLEOTIDE SEQUENCE [LARGE SCALE GENOMIC DNA]</scope>
    <source>
        <strain evidence="1 2">120-4 pot B 10/14</strain>
    </source>
</reference>
<name>A0ABN7UQ93_GIGMA</name>
<gene>
    <name evidence="1" type="ORF">GMARGA_LOCUS9368</name>
</gene>
<evidence type="ECO:0000313" key="1">
    <source>
        <dbReference type="EMBL" id="CAG8651277.1"/>
    </source>
</evidence>
<feature type="non-terminal residue" evidence="1">
    <location>
        <position position="1"/>
    </location>
</feature>